<comment type="similarity">
    <text evidence="3 10">Belongs to the TOP6A family.</text>
</comment>
<dbReference type="Pfam" id="PF21180">
    <property type="entry name" value="TOP6A-Spo11_Toprim"/>
    <property type="match status" value="1"/>
</dbReference>
<comment type="catalytic activity">
    <reaction evidence="1 10">
        <text>ATP-dependent breakage, passage and rejoining of double-stranded DNA.</text>
        <dbReference type="EC" id="5.6.2.2"/>
    </reaction>
</comment>
<proteinExistence type="inferred from homology"/>
<evidence type="ECO:0000256" key="3">
    <source>
        <dbReference type="ARBA" id="ARBA00006559"/>
    </source>
</evidence>
<feature type="domain" description="Spo11/DNA topoisomerase VI subunit A N-terminal" evidence="11">
    <location>
        <begin position="131"/>
        <end position="192"/>
    </location>
</feature>
<comment type="cofactor">
    <cofactor evidence="2">
        <name>Mg(2+)</name>
        <dbReference type="ChEBI" id="CHEBI:18420"/>
    </cofactor>
</comment>
<evidence type="ECO:0000259" key="12">
    <source>
        <dbReference type="Pfam" id="PF21180"/>
    </source>
</evidence>
<dbReference type="EMBL" id="KK102634">
    <property type="protein sequence ID" value="KIY97285.1"/>
    <property type="molecule type" value="Genomic_DNA"/>
</dbReference>
<dbReference type="Pfam" id="PF04406">
    <property type="entry name" value="TP6A_N"/>
    <property type="match status" value="1"/>
</dbReference>
<dbReference type="GO" id="GO:0006265">
    <property type="term" value="P:DNA topological change"/>
    <property type="evidence" value="ECO:0007669"/>
    <property type="project" value="InterPro"/>
</dbReference>
<evidence type="ECO:0000256" key="10">
    <source>
        <dbReference type="PROSITE-ProRule" id="PRU01385"/>
    </source>
</evidence>
<organism evidence="13 14">
    <name type="scientific">Monoraphidium neglectum</name>
    <dbReference type="NCBI Taxonomy" id="145388"/>
    <lineage>
        <taxon>Eukaryota</taxon>
        <taxon>Viridiplantae</taxon>
        <taxon>Chlorophyta</taxon>
        <taxon>core chlorophytes</taxon>
        <taxon>Chlorophyceae</taxon>
        <taxon>CS clade</taxon>
        <taxon>Sphaeropleales</taxon>
        <taxon>Selenastraceae</taxon>
        <taxon>Monoraphidium</taxon>
    </lineage>
</organism>
<dbReference type="Proteomes" id="UP000054498">
    <property type="component" value="Unassembled WGS sequence"/>
</dbReference>
<dbReference type="InterPro" id="IPR036388">
    <property type="entry name" value="WH-like_DNA-bd_sf"/>
</dbReference>
<evidence type="ECO:0000256" key="2">
    <source>
        <dbReference type="ARBA" id="ARBA00001946"/>
    </source>
</evidence>
<keyword evidence="14" id="KW-1185">Reference proteome</keyword>
<sequence>MSKAGTSNSKRIGDEIDKQAKKVKAAEEVLKAVKRLAEQSKHVPGAVAKTLTDLNLPHAFREVVDKDADAVLDEIEAAMYEVAATILKGEGFAYEVPSRTKNNQMYVKELDRIVLKDSSSKRAFASTASCRKTAITTRILGLVHELCNKRIHVTKRDLFYTDVKLFEDQGQSDSILDDLACMLGCTRTSLHVVASEKGVVVGRLSFREDGDFIDCRRMGVGGKAIPPNIDKARARARRGAARPPQRVGDIASDALFILLVEKDAAFMRLAEDSLFLRKLKDTLNLPVLALVDSDPYGLKILSGSMNMSYDAANLTTPDIKWLGVRPTDLDRFNIPQQCRLPMTEEDMRTGRKLLEEDFIQSNPDWVHELELMLKTKEKAEIQALSSFGFQYLSQVYLPLKLQEGDWI</sequence>
<dbReference type="InterPro" id="IPR013049">
    <property type="entry name" value="Spo11/TopoVI_A_N"/>
</dbReference>
<dbReference type="InterPro" id="IPR034136">
    <property type="entry name" value="TOPRIM_Topo6A/Spo11"/>
</dbReference>
<evidence type="ECO:0000313" key="13">
    <source>
        <dbReference type="EMBL" id="KIY97285.1"/>
    </source>
</evidence>
<evidence type="ECO:0000259" key="11">
    <source>
        <dbReference type="Pfam" id="PF04406"/>
    </source>
</evidence>
<evidence type="ECO:0000256" key="5">
    <source>
        <dbReference type="ARBA" id="ARBA00022723"/>
    </source>
</evidence>
<feature type="domain" description="Topoisomerase 6 subunit A/Spo11 TOPRIM" evidence="12">
    <location>
        <begin position="274"/>
        <end position="401"/>
    </location>
</feature>
<accession>A0A0D2MRU2</accession>
<evidence type="ECO:0000313" key="14">
    <source>
        <dbReference type="Proteomes" id="UP000054498"/>
    </source>
</evidence>
<dbReference type="InterPro" id="IPR002815">
    <property type="entry name" value="Spo11/TopoVI_A"/>
</dbReference>
<dbReference type="Gene3D" id="3.40.1360.10">
    <property type="match status" value="1"/>
</dbReference>
<dbReference type="AlphaFoldDB" id="A0A0D2MRU2"/>
<evidence type="ECO:0000256" key="9">
    <source>
        <dbReference type="ARBA" id="ARBA00023235"/>
    </source>
</evidence>
<keyword evidence="9 10" id="KW-0413">Isomerase</keyword>
<dbReference type="PANTHER" id="PTHR10848:SF4">
    <property type="entry name" value="DNA TOPOISOMERASE 6 SUBUNIT A"/>
    <property type="match status" value="1"/>
</dbReference>
<dbReference type="CDD" id="cd00223">
    <property type="entry name" value="TOPRIM_TopoIIB_SPO"/>
    <property type="match status" value="1"/>
</dbReference>
<evidence type="ECO:0000256" key="4">
    <source>
        <dbReference type="ARBA" id="ARBA00012895"/>
    </source>
</evidence>
<reference evidence="13 14" key="1">
    <citation type="journal article" date="2013" name="BMC Genomics">
        <title>Reconstruction of the lipid metabolism for the microalga Monoraphidium neglectum from its genome sequence reveals characteristics suitable for biofuel production.</title>
        <authorList>
            <person name="Bogen C."/>
            <person name="Al-Dilaimi A."/>
            <person name="Albersmeier A."/>
            <person name="Wichmann J."/>
            <person name="Grundmann M."/>
            <person name="Rupp O."/>
            <person name="Lauersen K.J."/>
            <person name="Blifernez-Klassen O."/>
            <person name="Kalinowski J."/>
            <person name="Goesmann A."/>
            <person name="Mussgnug J.H."/>
            <person name="Kruse O."/>
        </authorList>
    </citation>
    <scope>NUCLEOTIDE SEQUENCE [LARGE SCALE GENOMIC DNA]</scope>
    <source>
        <strain evidence="13 14">SAG 48.87</strain>
    </source>
</reference>
<evidence type="ECO:0000256" key="6">
    <source>
        <dbReference type="ARBA" id="ARBA00022842"/>
    </source>
</evidence>
<name>A0A0D2MRU2_9CHLO</name>
<evidence type="ECO:0000256" key="1">
    <source>
        <dbReference type="ARBA" id="ARBA00000185"/>
    </source>
</evidence>
<gene>
    <name evidence="13" type="ORF">MNEG_10677</name>
</gene>
<dbReference type="GO" id="GO:0003677">
    <property type="term" value="F:DNA binding"/>
    <property type="evidence" value="ECO:0007669"/>
    <property type="project" value="UniProtKB-UniRule"/>
</dbReference>
<evidence type="ECO:0000256" key="7">
    <source>
        <dbReference type="ARBA" id="ARBA00023029"/>
    </source>
</evidence>
<dbReference type="GeneID" id="25727863"/>
<dbReference type="PRINTS" id="PR01550">
    <property type="entry name" value="TOP6AFAMILY"/>
</dbReference>
<dbReference type="GO" id="GO:0003918">
    <property type="term" value="F:DNA topoisomerase type II (double strand cut, ATP-hydrolyzing) activity"/>
    <property type="evidence" value="ECO:0007669"/>
    <property type="project" value="UniProtKB-UniRule"/>
</dbReference>
<dbReference type="GO" id="GO:0007131">
    <property type="term" value="P:reciprocal meiotic recombination"/>
    <property type="evidence" value="ECO:0007669"/>
    <property type="project" value="TreeGrafter"/>
</dbReference>
<dbReference type="GO" id="GO:0042138">
    <property type="term" value="P:meiotic DNA double-strand break formation"/>
    <property type="evidence" value="ECO:0007669"/>
    <property type="project" value="TreeGrafter"/>
</dbReference>
<keyword evidence="7 10" id="KW-0799">Topoisomerase</keyword>
<dbReference type="KEGG" id="mng:MNEG_10677"/>
<dbReference type="GO" id="GO:0000228">
    <property type="term" value="C:nuclear chromosome"/>
    <property type="evidence" value="ECO:0007669"/>
    <property type="project" value="TreeGrafter"/>
</dbReference>
<dbReference type="PANTHER" id="PTHR10848">
    <property type="entry name" value="MEIOTIC RECOMBINATION PROTEIN SPO11"/>
    <property type="match status" value="1"/>
</dbReference>
<dbReference type="InterPro" id="IPR036078">
    <property type="entry name" value="Spo11/TopoVI_A_sf"/>
</dbReference>
<dbReference type="GO" id="GO:0046872">
    <property type="term" value="F:metal ion binding"/>
    <property type="evidence" value="ECO:0007669"/>
    <property type="project" value="UniProtKB-KW"/>
</dbReference>
<dbReference type="FunFam" id="1.10.10.10:FF:000387">
    <property type="entry name" value="DNA topoisomerase 6 subunit A"/>
    <property type="match status" value="1"/>
</dbReference>
<dbReference type="EC" id="5.6.2.2" evidence="4"/>
<dbReference type="RefSeq" id="XP_013896305.1">
    <property type="nucleotide sequence ID" value="XM_014040851.1"/>
</dbReference>
<dbReference type="PROSITE" id="PS52041">
    <property type="entry name" value="TOPO_IIB"/>
    <property type="match status" value="1"/>
</dbReference>
<dbReference type="OrthoDB" id="5377392at2759"/>
<dbReference type="STRING" id="145388.A0A0D2MRU2"/>
<protein>
    <recommendedName>
        <fullName evidence="4">DNA topoisomerase (ATP-hydrolyzing)</fullName>
        <ecNumber evidence="4">5.6.2.2</ecNumber>
    </recommendedName>
</protein>
<keyword evidence="5" id="KW-0479">Metal-binding</keyword>
<evidence type="ECO:0000256" key="8">
    <source>
        <dbReference type="ARBA" id="ARBA00023125"/>
    </source>
</evidence>
<feature type="active site" description="O-(5'-phospho-DNA)-tyrosine intermediate" evidence="10">
    <location>
        <position position="160"/>
    </location>
</feature>
<keyword evidence="6" id="KW-0460">Magnesium</keyword>
<dbReference type="PRINTS" id="PR01552">
    <property type="entry name" value="TPISMRASE6A"/>
</dbReference>
<dbReference type="Gene3D" id="1.10.10.10">
    <property type="entry name" value="Winged helix-like DNA-binding domain superfamily/Winged helix DNA-binding domain"/>
    <property type="match status" value="1"/>
</dbReference>
<dbReference type="GO" id="GO:0005524">
    <property type="term" value="F:ATP binding"/>
    <property type="evidence" value="ECO:0007669"/>
    <property type="project" value="InterPro"/>
</dbReference>
<dbReference type="GO" id="GO:0000706">
    <property type="term" value="P:meiotic DNA double-strand break processing"/>
    <property type="evidence" value="ECO:0007669"/>
    <property type="project" value="TreeGrafter"/>
</dbReference>
<keyword evidence="8 10" id="KW-0238">DNA-binding</keyword>
<dbReference type="InterPro" id="IPR004085">
    <property type="entry name" value="TopoVI_A"/>
</dbReference>
<dbReference type="SUPFAM" id="SSF56726">
    <property type="entry name" value="DNA topoisomerase IV, alpha subunit"/>
    <property type="match status" value="1"/>
</dbReference>